<dbReference type="AlphaFoldDB" id="A0AAD8KSM1"/>
<dbReference type="EMBL" id="JAUHHV010000004">
    <property type="protein sequence ID" value="KAK1428362.1"/>
    <property type="molecule type" value="Genomic_DNA"/>
</dbReference>
<evidence type="ECO:0000313" key="2">
    <source>
        <dbReference type="Proteomes" id="UP001229421"/>
    </source>
</evidence>
<sequence>MGAMKGDLWQHKEFGVTFRHWITPGNRALFFYVYENHVPVVNKNTTPTPTPTPTPSTPNEPVRVFYWIHILMIKRYTIFLKHSQFFFSSLLRCHLTLITRKRKKTI</sequence>
<accession>A0AAD8KSM1</accession>
<proteinExistence type="predicted"/>
<dbReference type="Proteomes" id="UP001229421">
    <property type="component" value="Unassembled WGS sequence"/>
</dbReference>
<gene>
    <name evidence="1" type="ORF">QVD17_17195</name>
</gene>
<evidence type="ECO:0000313" key="1">
    <source>
        <dbReference type="EMBL" id="KAK1428362.1"/>
    </source>
</evidence>
<comment type="caution">
    <text evidence="1">The sequence shown here is derived from an EMBL/GenBank/DDBJ whole genome shotgun (WGS) entry which is preliminary data.</text>
</comment>
<name>A0AAD8KSM1_TARER</name>
<reference evidence="1" key="1">
    <citation type="journal article" date="2023" name="bioRxiv">
        <title>Improved chromosome-level genome assembly for marigold (Tagetes erecta).</title>
        <authorList>
            <person name="Jiang F."/>
            <person name="Yuan L."/>
            <person name="Wang S."/>
            <person name="Wang H."/>
            <person name="Xu D."/>
            <person name="Wang A."/>
            <person name="Fan W."/>
        </authorList>
    </citation>
    <scope>NUCLEOTIDE SEQUENCE</scope>
    <source>
        <strain evidence="1">WSJ</strain>
        <tissue evidence="1">Leaf</tissue>
    </source>
</reference>
<protein>
    <submittedName>
        <fullName evidence="1">Uncharacterized protein</fullName>
    </submittedName>
</protein>
<organism evidence="1 2">
    <name type="scientific">Tagetes erecta</name>
    <name type="common">African marigold</name>
    <dbReference type="NCBI Taxonomy" id="13708"/>
    <lineage>
        <taxon>Eukaryota</taxon>
        <taxon>Viridiplantae</taxon>
        <taxon>Streptophyta</taxon>
        <taxon>Embryophyta</taxon>
        <taxon>Tracheophyta</taxon>
        <taxon>Spermatophyta</taxon>
        <taxon>Magnoliopsida</taxon>
        <taxon>eudicotyledons</taxon>
        <taxon>Gunneridae</taxon>
        <taxon>Pentapetalae</taxon>
        <taxon>asterids</taxon>
        <taxon>campanulids</taxon>
        <taxon>Asterales</taxon>
        <taxon>Asteraceae</taxon>
        <taxon>Asteroideae</taxon>
        <taxon>Heliantheae alliance</taxon>
        <taxon>Tageteae</taxon>
        <taxon>Tagetes</taxon>
    </lineage>
</organism>
<keyword evidence="2" id="KW-1185">Reference proteome</keyword>